<protein>
    <submittedName>
        <fullName evidence="1">Uncharacterized protein</fullName>
    </submittedName>
</protein>
<dbReference type="EMBL" id="LPWG01000013">
    <property type="protein sequence ID" value="ODR98395.1"/>
    <property type="molecule type" value="Genomic_DNA"/>
</dbReference>
<sequence>MDDKADKSELDSDLRDRLVAYDCERLKIAASWLDRWANGDHESLAVELGIEDQDEMFTSLPVLKKAVEFLAGSLETKRGG</sequence>
<organism evidence="1 2">
    <name type="scientific">Methyloceanibacter methanicus</name>
    <dbReference type="NCBI Taxonomy" id="1774968"/>
    <lineage>
        <taxon>Bacteria</taxon>
        <taxon>Pseudomonadati</taxon>
        <taxon>Pseudomonadota</taxon>
        <taxon>Alphaproteobacteria</taxon>
        <taxon>Hyphomicrobiales</taxon>
        <taxon>Hyphomicrobiaceae</taxon>
        <taxon>Methyloceanibacter</taxon>
    </lineage>
</organism>
<dbReference type="Proteomes" id="UP000094501">
    <property type="component" value="Unassembled WGS sequence"/>
</dbReference>
<evidence type="ECO:0000313" key="1">
    <source>
        <dbReference type="EMBL" id="ODR98395.1"/>
    </source>
</evidence>
<name>A0A1E3VXW0_9HYPH</name>
<dbReference type="AlphaFoldDB" id="A0A1E3VXW0"/>
<keyword evidence="2" id="KW-1185">Reference proteome</keyword>
<accession>A0A1E3VXW0</accession>
<reference evidence="1 2" key="1">
    <citation type="journal article" date="2016" name="Environ. Microbiol.">
        <title>New Methyloceanibacter diversity from North Sea sediments includes methanotroph containing solely the soluble methane monooxygenase.</title>
        <authorList>
            <person name="Vekeman B."/>
            <person name="Kerckhof F.M."/>
            <person name="Cremers G."/>
            <person name="de Vos P."/>
            <person name="Vandamme P."/>
            <person name="Boon N."/>
            <person name="Op den Camp H.J."/>
            <person name="Heylen K."/>
        </authorList>
    </citation>
    <scope>NUCLEOTIDE SEQUENCE [LARGE SCALE GENOMIC DNA]</scope>
    <source>
        <strain evidence="1 2">R-67174</strain>
    </source>
</reference>
<proteinExistence type="predicted"/>
<gene>
    <name evidence="1" type="ORF">AUC68_08100</name>
</gene>
<evidence type="ECO:0000313" key="2">
    <source>
        <dbReference type="Proteomes" id="UP000094501"/>
    </source>
</evidence>
<comment type="caution">
    <text evidence="1">The sequence shown here is derived from an EMBL/GenBank/DDBJ whole genome shotgun (WGS) entry which is preliminary data.</text>
</comment>